<keyword evidence="2" id="KW-0805">Transcription regulation</keyword>
<evidence type="ECO:0000256" key="3">
    <source>
        <dbReference type="ARBA" id="ARBA00023163"/>
    </source>
</evidence>
<dbReference type="CDD" id="cd22933">
    <property type="entry name" value="HFD_HFI1"/>
    <property type="match status" value="1"/>
</dbReference>
<keyword evidence="4" id="KW-0539">Nucleus</keyword>
<sequence>MQPQQGSRIDLVELKTQIVKKIGTERSKKYFYILNRFLSQKLSKSQFDQSCHLLLGKENLPLHNQLIRSILKNACQAKTPPPVNEAALAKSAIQGVKSTFSREDGHEQSGSLVPNQNQNIPIWSNGVLPVSPRRVRTGNRDRKLKDRANSLLGPNGKIECVSHQLASTEDSSGKLRMENGVHCDYQRPLQHLHTVAEQPVNGKEGSLRPTEKLRIPDDEEEVEQANHLNLSRSPLLAPLGIPFCSASVGGARKPIPVSSGGDFVSYYDSVGLSDTETLRKRMEQIATAQGLGGVSLECANTLNNMLDVYLKRLIKSCVELVGARSAHEPRRPPINKQQLQSKVINGTWPSNHLHIQSASGPVDITQDQRPRCSVSLLDFKVAMELNPQKLGEDWPLLLEKICMQSFEE</sequence>
<evidence type="ECO:0000313" key="5">
    <source>
        <dbReference type="EMBL" id="KAH7573973.1"/>
    </source>
</evidence>
<comment type="caution">
    <text evidence="5">The sequence shown here is derived from an EMBL/GenBank/DDBJ whole genome shotgun (WGS) entry which is preliminary data.</text>
</comment>
<organism evidence="5 6">
    <name type="scientific">Xanthoceras sorbifolium</name>
    <dbReference type="NCBI Taxonomy" id="99658"/>
    <lineage>
        <taxon>Eukaryota</taxon>
        <taxon>Viridiplantae</taxon>
        <taxon>Streptophyta</taxon>
        <taxon>Embryophyta</taxon>
        <taxon>Tracheophyta</taxon>
        <taxon>Spermatophyta</taxon>
        <taxon>Magnoliopsida</taxon>
        <taxon>eudicotyledons</taxon>
        <taxon>Gunneridae</taxon>
        <taxon>Pentapetalae</taxon>
        <taxon>rosids</taxon>
        <taxon>malvids</taxon>
        <taxon>Sapindales</taxon>
        <taxon>Sapindaceae</taxon>
        <taxon>Xanthoceroideae</taxon>
        <taxon>Xanthoceras</taxon>
    </lineage>
</organism>
<dbReference type="Pfam" id="PF12767">
    <property type="entry name" value="SAGA-Tad1"/>
    <property type="match status" value="1"/>
</dbReference>
<evidence type="ECO:0000256" key="2">
    <source>
        <dbReference type="ARBA" id="ARBA00023015"/>
    </source>
</evidence>
<dbReference type="PANTHER" id="PTHR21277:SF5">
    <property type="entry name" value="TRANSCRIPTIONAL ADAPTER 1"/>
    <property type="match status" value="1"/>
</dbReference>
<evidence type="ECO:0000256" key="1">
    <source>
        <dbReference type="ARBA" id="ARBA00004123"/>
    </source>
</evidence>
<dbReference type="EMBL" id="JAFEMO010000003">
    <property type="protein sequence ID" value="KAH7573973.1"/>
    <property type="molecule type" value="Genomic_DNA"/>
</dbReference>
<protein>
    <recommendedName>
        <fullName evidence="7">Transcriptional coactivator Hfi1/Transcriptional adapter 1</fullName>
    </recommendedName>
</protein>
<comment type="subcellular location">
    <subcellularLocation>
        <location evidence="1">Nucleus</location>
    </subcellularLocation>
</comment>
<keyword evidence="3" id="KW-0804">Transcription</keyword>
<gene>
    <name evidence="5" type="ORF">JRO89_XS03G0233700</name>
</gene>
<evidence type="ECO:0000256" key="4">
    <source>
        <dbReference type="ARBA" id="ARBA00023242"/>
    </source>
</evidence>
<keyword evidence="6" id="KW-1185">Reference proteome</keyword>
<dbReference type="PANTHER" id="PTHR21277">
    <property type="entry name" value="TRANSCRIPTIONAL ADAPTER 1"/>
    <property type="match status" value="1"/>
</dbReference>
<reference evidence="5 6" key="1">
    <citation type="submission" date="2021-02" db="EMBL/GenBank/DDBJ databases">
        <title>Plant Genome Project.</title>
        <authorList>
            <person name="Zhang R.-G."/>
        </authorList>
    </citation>
    <scope>NUCLEOTIDE SEQUENCE [LARGE SCALE GENOMIC DNA]</scope>
    <source>
        <tissue evidence="5">Leaves</tissue>
    </source>
</reference>
<dbReference type="Proteomes" id="UP000827721">
    <property type="component" value="Unassembled WGS sequence"/>
</dbReference>
<proteinExistence type="predicted"/>
<evidence type="ECO:0008006" key="7">
    <source>
        <dbReference type="Google" id="ProtNLM"/>
    </source>
</evidence>
<evidence type="ECO:0000313" key="6">
    <source>
        <dbReference type="Proteomes" id="UP000827721"/>
    </source>
</evidence>
<name>A0ABQ8IBF0_9ROSI</name>
<dbReference type="InterPro" id="IPR024738">
    <property type="entry name" value="Hfi1/Tada1"/>
</dbReference>
<accession>A0ABQ8IBF0</accession>